<dbReference type="Proteomes" id="UP001141552">
    <property type="component" value="Unassembled WGS sequence"/>
</dbReference>
<comment type="catalytic activity">
    <reaction evidence="3">
        <text>a hydroperoxide + [thioredoxin]-dithiol = an alcohol + [thioredoxin]-disulfide + H2O</text>
        <dbReference type="Rhea" id="RHEA:62620"/>
        <dbReference type="Rhea" id="RHEA-COMP:10698"/>
        <dbReference type="Rhea" id="RHEA-COMP:10700"/>
        <dbReference type="ChEBI" id="CHEBI:15377"/>
        <dbReference type="ChEBI" id="CHEBI:29950"/>
        <dbReference type="ChEBI" id="CHEBI:30879"/>
        <dbReference type="ChEBI" id="CHEBI:35924"/>
        <dbReference type="ChEBI" id="CHEBI:50058"/>
        <dbReference type="EC" id="1.11.1.24"/>
    </reaction>
</comment>
<dbReference type="EC" id="1.11.1.24" evidence="1"/>
<dbReference type="AlphaFoldDB" id="A0A9Q0G053"/>
<organism evidence="5 6">
    <name type="scientific">Turnera subulata</name>
    <dbReference type="NCBI Taxonomy" id="218843"/>
    <lineage>
        <taxon>Eukaryota</taxon>
        <taxon>Viridiplantae</taxon>
        <taxon>Streptophyta</taxon>
        <taxon>Embryophyta</taxon>
        <taxon>Tracheophyta</taxon>
        <taxon>Spermatophyta</taxon>
        <taxon>Magnoliopsida</taxon>
        <taxon>eudicotyledons</taxon>
        <taxon>Gunneridae</taxon>
        <taxon>Pentapetalae</taxon>
        <taxon>rosids</taxon>
        <taxon>fabids</taxon>
        <taxon>Malpighiales</taxon>
        <taxon>Passifloraceae</taxon>
        <taxon>Turnera</taxon>
    </lineage>
</organism>
<dbReference type="InterPro" id="IPR036249">
    <property type="entry name" value="Thioredoxin-like_sf"/>
</dbReference>
<evidence type="ECO:0000313" key="5">
    <source>
        <dbReference type="EMBL" id="KAJ4840925.1"/>
    </source>
</evidence>
<evidence type="ECO:0000256" key="3">
    <source>
        <dbReference type="ARBA" id="ARBA00049091"/>
    </source>
</evidence>
<evidence type="ECO:0000256" key="1">
    <source>
        <dbReference type="ARBA" id="ARBA00013017"/>
    </source>
</evidence>
<dbReference type="InterPro" id="IPR019479">
    <property type="entry name" value="Peroxiredoxin_C"/>
</dbReference>
<dbReference type="Pfam" id="PF10417">
    <property type="entry name" value="1-cysPrx_C"/>
    <property type="match status" value="1"/>
</dbReference>
<accession>A0A9Q0G053</accession>
<reference evidence="5" key="1">
    <citation type="submission" date="2022-02" db="EMBL/GenBank/DDBJ databases">
        <authorList>
            <person name="Henning P.M."/>
            <person name="McCubbin A.G."/>
            <person name="Shore J.S."/>
        </authorList>
    </citation>
    <scope>NUCLEOTIDE SEQUENCE</scope>
    <source>
        <strain evidence="5">F60SS</strain>
        <tissue evidence="5">Leaves</tissue>
    </source>
</reference>
<name>A0A9Q0G053_9ROSI</name>
<evidence type="ECO:0000256" key="2">
    <source>
        <dbReference type="ARBA" id="ARBA00023002"/>
    </source>
</evidence>
<dbReference type="EMBL" id="JAKUCV010002918">
    <property type="protein sequence ID" value="KAJ4840925.1"/>
    <property type="molecule type" value="Genomic_DNA"/>
</dbReference>
<proteinExistence type="predicted"/>
<protein>
    <recommendedName>
        <fullName evidence="1">thioredoxin-dependent peroxiredoxin</fullName>
        <ecNumber evidence="1">1.11.1.24</ecNumber>
    </recommendedName>
</protein>
<keyword evidence="2" id="KW-0560">Oxidoreductase</keyword>
<reference evidence="5" key="2">
    <citation type="journal article" date="2023" name="Plants (Basel)">
        <title>Annotation of the Turnera subulata (Passifloraceae) Draft Genome Reveals the S-Locus Evolved after the Divergence of Turneroideae from Passifloroideae in a Stepwise Manner.</title>
        <authorList>
            <person name="Henning P.M."/>
            <person name="Roalson E.H."/>
            <person name="Mir W."/>
            <person name="McCubbin A.G."/>
            <person name="Shore J.S."/>
        </authorList>
    </citation>
    <scope>NUCLEOTIDE SEQUENCE</scope>
    <source>
        <strain evidence="5">F60SS</strain>
    </source>
</reference>
<dbReference type="Gene3D" id="3.30.1020.10">
    <property type="entry name" value="Antioxidant, Horf6, Chain A, domain2"/>
    <property type="match status" value="1"/>
</dbReference>
<sequence length="107" mass="11926">MFQEGARDVASKRVLGTQPPCILLVPTRRYIKLSFLYPACTGRNMDEVMRALDSLMLAANHKNKIATPANWKPGEPVVISPSASDQEAKEMFPQGSKKGYLRFTNVE</sequence>
<feature type="domain" description="Peroxiredoxin C-terminal" evidence="4">
    <location>
        <begin position="61"/>
        <end position="94"/>
    </location>
</feature>
<gene>
    <name evidence="5" type="primary">PER1</name>
    <name evidence="5" type="ORF">Tsubulata_001130</name>
</gene>
<evidence type="ECO:0000313" key="6">
    <source>
        <dbReference type="Proteomes" id="UP001141552"/>
    </source>
</evidence>
<comment type="caution">
    <text evidence="5">The sequence shown here is derived from an EMBL/GenBank/DDBJ whole genome shotgun (WGS) entry which is preliminary data.</text>
</comment>
<dbReference type="OrthoDB" id="2996783at2759"/>
<dbReference type="GO" id="GO:0140824">
    <property type="term" value="F:thioredoxin-dependent peroxiredoxin activity"/>
    <property type="evidence" value="ECO:0007669"/>
    <property type="project" value="UniProtKB-EC"/>
</dbReference>
<dbReference type="SUPFAM" id="SSF52833">
    <property type="entry name" value="Thioredoxin-like"/>
    <property type="match status" value="1"/>
</dbReference>
<keyword evidence="6" id="KW-1185">Reference proteome</keyword>
<evidence type="ECO:0000259" key="4">
    <source>
        <dbReference type="Pfam" id="PF10417"/>
    </source>
</evidence>